<keyword evidence="2" id="KW-1185">Reference proteome</keyword>
<sequence length="55" mass="6060">MPRWLAVTSYVAAVAVLALTEVSMWVTLVFPAWVLLVSGLIFARSQRIDELAVQA</sequence>
<organism evidence="1 2">
    <name type="scientific">Mycobacterium seoulense</name>
    <dbReference type="NCBI Taxonomy" id="386911"/>
    <lineage>
        <taxon>Bacteria</taxon>
        <taxon>Bacillati</taxon>
        <taxon>Actinomycetota</taxon>
        <taxon>Actinomycetes</taxon>
        <taxon>Mycobacteriales</taxon>
        <taxon>Mycobacteriaceae</taxon>
        <taxon>Mycobacterium</taxon>
    </lineage>
</organism>
<accession>A0A7I7NY87</accession>
<protein>
    <submittedName>
        <fullName evidence="1">Uncharacterized protein</fullName>
    </submittedName>
</protein>
<dbReference type="AlphaFoldDB" id="A0A7I7NY87"/>
<evidence type="ECO:0000313" key="1">
    <source>
        <dbReference type="EMBL" id="BBY01445.1"/>
    </source>
</evidence>
<evidence type="ECO:0000313" key="2">
    <source>
        <dbReference type="Proteomes" id="UP000466632"/>
    </source>
</evidence>
<name>A0A7I7NY87_9MYCO</name>
<dbReference type="KEGG" id="mseo:MSEO_19440"/>
<gene>
    <name evidence="1" type="ORF">MSEO_19440</name>
</gene>
<proteinExistence type="predicted"/>
<dbReference type="Proteomes" id="UP000466632">
    <property type="component" value="Chromosome"/>
</dbReference>
<reference evidence="1 2" key="1">
    <citation type="journal article" date="2019" name="Emerg. Microbes Infect.">
        <title>Comprehensive subspecies identification of 175 nontuberculous mycobacteria species based on 7547 genomic profiles.</title>
        <authorList>
            <person name="Matsumoto Y."/>
            <person name="Kinjo T."/>
            <person name="Motooka D."/>
            <person name="Nabeya D."/>
            <person name="Jung N."/>
            <person name="Uechi K."/>
            <person name="Horii T."/>
            <person name="Iida T."/>
            <person name="Fujita J."/>
            <person name="Nakamura S."/>
        </authorList>
    </citation>
    <scope>NUCLEOTIDE SEQUENCE [LARGE SCALE GENOMIC DNA]</scope>
    <source>
        <strain evidence="1 2">JCM 16018</strain>
    </source>
</reference>
<dbReference type="EMBL" id="AP022582">
    <property type="protein sequence ID" value="BBY01445.1"/>
    <property type="molecule type" value="Genomic_DNA"/>
</dbReference>